<dbReference type="SUPFAM" id="SSF55486">
    <property type="entry name" value="Metalloproteases ('zincins'), catalytic domain"/>
    <property type="match status" value="1"/>
</dbReference>
<dbReference type="OrthoDB" id="9806895at2"/>
<dbReference type="InterPro" id="IPR010428">
    <property type="entry name" value="Zincin_1"/>
</dbReference>
<comment type="caution">
    <text evidence="1">The sequence shown here is derived from an EMBL/GenBank/DDBJ whole genome shotgun (WGS) entry which is preliminary data.</text>
</comment>
<dbReference type="RefSeq" id="WP_009805526.1">
    <property type="nucleotide sequence ID" value="NZ_CH724131.1"/>
</dbReference>
<reference evidence="1 2" key="1">
    <citation type="journal article" date="2010" name="J. Bacteriol.">
        <title>Genome sequences of Oceanicola granulosus HTCC2516(T) and Oceanicola batsensis HTCC2597(TDelta).</title>
        <authorList>
            <person name="Thrash J.C."/>
            <person name="Cho J.C."/>
            <person name="Vergin K.L."/>
            <person name="Giovannoni S.J."/>
        </authorList>
    </citation>
    <scope>NUCLEOTIDE SEQUENCE [LARGE SCALE GENOMIC DNA]</scope>
    <source>
        <strain evidence="2">ATCC BAA-863 / DSM 15984 / KCTC 12145 / HTCC2597</strain>
    </source>
</reference>
<dbReference type="Pfam" id="PF06262">
    <property type="entry name" value="Zincin_1"/>
    <property type="match status" value="1"/>
</dbReference>
<dbReference type="Gene3D" id="3.30.2010.20">
    <property type="match status" value="1"/>
</dbReference>
<dbReference type="HOGENOM" id="CLU_123836_0_0_5"/>
<proteinExistence type="predicted"/>
<dbReference type="EMBL" id="AAMO01000001">
    <property type="protein sequence ID" value="EAQ04909.1"/>
    <property type="molecule type" value="Genomic_DNA"/>
</dbReference>
<evidence type="ECO:0000313" key="1">
    <source>
        <dbReference type="EMBL" id="EAQ04909.1"/>
    </source>
</evidence>
<organism evidence="1 2">
    <name type="scientific">Pseudooceanicola batsensis (strain ATCC BAA-863 / DSM 15984 / KCTC 12145 / HTCC2597)</name>
    <name type="common">Oceanicola batsensis</name>
    <dbReference type="NCBI Taxonomy" id="252305"/>
    <lineage>
        <taxon>Bacteria</taxon>
        <taxon>Pseudomonadati</taxon>
        <taxon>Pseudomonadota</taxon>
        <taxon>Alphaproteobacteria</taxon>
        <taxon>Rhodobacterales</taxon>
        <taxon>Paracoccaceae</taxon>
        <taxon>Pseudooceanicola</taxon>
    </lineage>
</organism>
<dbReference type="InterPro" id="IPR038555">
    <property type="entry name" value="Zincin_1_sf"/>
</dbReference>
<dbReference type="Proteomes" id="UP000004318">
    <property type="component" value="Unassembled WGS sequence"/>
</dbReference>
<dbReference type="CDD" id="cd12952">
    <property type="entry name" value="MMP_ACEL2062"/>
    <property type="match status" value="1"/>
</dbReference>
<protein>
    <recommendedName>
        <fullName evidence="3">Neutral zinc metallopeptidase</fullName>
    </recommendedName>
</protein>
<dbReference type="AlphaFoldDB" id="A3TTD2"/>
<gene>
    <name evidence="1" type="ORF">OB2597_06485</name>
</gene>
<dbReference type="eggNOG" id="COG3824">
    <property type="taxonomic scope" value="Bacteria"/>
</dbReference>
<evidence type="ECO:0000313" key="2">
    <source>
        <dbReference type="Proteomes" id="UP000004318"/>
    </source>
</evidence>
<sequence length="143" mass="15975">MCAIPSGRPPRDAAGADHSAEYFLTVARRAVDGFPAAFRPAAQEVRIIVAEQAEPEMLNDLGMADPLDLTGLYEGIPVTEKSTWDIVEQPDTVWLFRAAILHEWRDRGDVALDDLITHVTVHEFAHHFGWSDAAIAEIDPWWE</sequence>
<name>A3TTD2_PSEBH</name>
<evidence type="ECO:0008006" key="3">
    <source>
        <dbReference type="Google" id="ProtNLM"/>
    </source>
</evidence>
<keyword evidence="2" id="KW-1185">Reference proteome</keyword>
<accession>A3TTD2</accession>